<evidence type="ECO:0000256" key="5">
    <source>
        <dbReference type="ARBA" id="ARBA00022676"/>
    </source>
</evidence>
<reference evidence="15" key="2">
    <citation type="submission" date="2014-02" db="EMBL/GenBank/DDBJ databases">
        <title>Complete DNA sequence of /Kuraishia capsulata/ illustrates novel genomic features among budding yeasts (/Saccharomycotina/).</title>
        <authorList>
            <person name="Morales L."/>
            <person name="Noel B."/>
            <person name="Porcel B."/>
            <person name="Marcet-Houben M."/>
            <person name="Hullo M-F."/>
            <person name="Sacerdot C."/>
            <person name="Tekaia F."/>
            <person name="Leh-Louis V."/>
            <person name="Despons L."/>
            <person name="Khanna V."/>
            <person name="Aury J-M."/>
            <person name="Barbe V."/>
            <person name="Couloux A."/>
            <person name="Labadie K."/>
            <person name="Pelletier E."/>
            <person name="Souciet J-L."/>
            <person name="Boekhout T."/>
            <person name="Gabaldon T."/>
            <person name="Wincker P."/>
            <person name="Dujon B."/>
        </authorList>
    </citation>
    <scope>NUCLEOTIDE SEQUENCE</scope>
    <source>
        <strain evidence="15">CBS 1993</strain>
    </source>
</reference>
<comment type="subcellular location">
    <subcellularLocation>
        <location evidence="1">Endoplasmic reticulum membrane</location>
        <topology evidence="1">Single-pass membrane protein</topology>
    </subcellularLocation>
</comment>
<evidence type="ECO:0000256" key="13">
    <source>
        <dbReference type="SAM" id="Phobius"/>
    </source>
</evidence>
<dbReference type="GO" id="GO:0004581">
    <property type="term" value="F:dolichyl-phosphate beta-glucosyltransferase activity"/>
    <property type="evidence" value="ECO:0007669"/>
    <property type="project" value="UniProtKB-EC"/>
</dbReference>
<protein>
    <recommendedName>
        <fullName evidence="4">dolichyl-phosphate beta-glucosyltransferase</fullName>
        <ecNumber evidence="4">2.4.1.117</ecNumber>
    </recommendedName>
</protein>
<dbReference type="STRING" id="1382522.W6MVJ4"/>
<evidence type="ECO:0000256" key="7">
    <source>
        <dbReference type="ARBA" id="ARBA00022692"/>
    </source>
</evidence>
<dbReference type="AlphaFoldDB" id="W6MVJ4"/>
<accession>W6MVJ4</accession>
<evidence type="ECO:0000259" key="14">
    <source>
        <dbReference type="Pfam" id="PF00535"/>
    </source>
</evidence>
<sequence length="323" mass="35809">MLFHVGIILLVLAVLAYITVYLLSHTPRKIFDSETKFYASYDETEPLHALPPKNSAATDGIKISLVVPCYNETQRLKLMLDEAVSYLKSKYPDAYEIVLVDDGSKDGTAEYALKLASKTYGLKPGVLRVVKFVKNRGKGGAVTHGLQFIRGSYGIFADADGASKFSDLSKLMSAIEAADNGEPHSIPAVAIGSRAHMVSTDAVVKRSFIRNFLMYGLHTLVFVFGIRTIRDTQCGFKLFNKAAIREIFPYMHTEGWIFDVEILILAIQKGISVSEVPISWHEVDGSKMDLARDSVLMAVDLVITRMSYIMGIYRYGSKNAKSE</sequence>
<dbReference type="Gene3D" id="3.90.550.10">
    <property type="entry name" value="Spore Coat Polysaccharide Biosynthesis Protein SpsA, Chain A"/>
    <property type="match status" value="1"/>
</dbReference>
<proteinExistence type="inferred from homology"/>
<dbReference type="OrthoDB" id="3784at2759"/>
<keyword evidence="11 13" id="KW-0472">Membrane</keyword>
<evidence type="ECO:0000256" key="3">
    <source>
        <dbReference type="ARBA" id="ARBA00006739"/>
    </source>
</evidence>
<dbReference type="HOGENOM" id="CLU_033536_9_1_1"/>
<dbReference type="PANTHER" id="PTHR10859:SF91">
    <property type="entry name" value="DOLICHYL-PHOSPHATE BETA-GLUCOSYLTRANSFERASE"/>
    <property type="match status" value="1"/>
</dbReference>
<keyword evidence="16" id="KW-1185">Reference proteome</keyword>
<evidence type="ECO:0000313" key="16">
    <source>
        <dbReference type="Proteomes" id="UP000019384"/>
    </source>
</evidence>
<keyword evidence="7 13" id="KW-0812">Transmembrane</keyword>
<evidence type="ECO:0000256" key="12">
    <source>
        <dbReference type="ARBA" id="ARBA00045097"/>
    </source>
</evidence>
<comment type="catalytic activity">
    <reaction evidence="12">
        <text>a di-trans,poly-cis-dolichyl phosphate + UDP-alpha-D-glucose = a di-trans,poly-cis-dolichyl beta-D-glucosyl phosphate + UDP</text>
        <dbReference type="Rhea" id="RHEA:15401"/>
        <dbReference type="Rhea" id="RHEA-COMP:19498"/>
        <dbReference type="Rhea" id="RHEA-COMP:19502"/>
        <dbReference type="ChEBI" id="CHEBI:57525"/>
        <dbReference type="ChEBI" id="CHEBI:57683"/>
        <dbReference type="ChEBI" id="CHEBI:58223"/>
        <dbReference type="ChEBI" id="CHEBI:58885"/>
        <dbReference type="EC" id="2.4.1.117"/>
    </reaction>
    <physiologicalReaction direction="left-to-right" evidence="12">
        <dbReference type="Rhea" id="RHEA:15402"/>
    </physiologicalReaction>
</comment>
<reference evidence="15" key="1">
    <citation type="submission" date="2013-12" db="EMBL/GenBank/DDBJ databases">
        <authorList>
            <person name="Genoscope - CEA"/>
        </authorList>
    </citation>
    <scope>NUCLEOTIDE SEQUENCE</scope>
    <source>
        <strain evidence="15">CBS 1993</strain>
    </source>
</reference>
<evidence type="ECO:0000256" key="9">
    <source>
        <dbReference type="ARBA" id="ARBA00022968"/>
    </source>
</evidence>
<dbReference type="InterPro" id="IPR029044">
    <property type="entry name" value="Nucleotide-diphossugar_trans"/>
</dbReference>
<dbReference type="Proteomes" id="UP000019384">
    <property type="component" value="Unassembled WGS sequence"/>
</dbReference>
<dbReference type="EC" id="2.4.1.117" evidence="4"/>
<dbReference type="InterPro" id="IPR001173">
    <property type="entry name" value="Glyco_trans_2-like"/>
</dbReference>
<dbReference type="PANTHER" id="PTHR10859">
    <property type="entry name" value="GLYCOSYL TRANSFERASE"/>
    <property type="match status" value="1"/>
</dbReference>
<dbReference type="EMBL" id="HG793127">
    <property type="protein sequence ID" value="CDK26335.1"/>
    <property type="molecule type" value="Genomic_DNA"/>
</dbReference>
<organism evidence="15 16">
    <name type="scientific">Kuraishia capsulata CBS 1993</name>
    <dbReference type="NCBI Taxonomy" id="1382522"/>
    <lineage>
        <taxon>Eukaryota</taxon>
        <taxon>Fungi</taxon>
        <taxon>Dikarya</taxon>
        <taxon>Ascomycota</taxon>
        <taxon>Saccharomycotina</taxon>
        <taxon>Pichiomycetes</taxon>
        <taxon>Pichiales</taxon>
        <taxon>Pichiaceae</taxon>
        <taxon>Kuraishia</taxon>
    </lineage>
</organism>
<dbReference type="GeneID" id="34519729"/>
<feature type="transmembrane region" description="Helical" evidence="13">
    <location>
        <begin position="6"/>
        <end position="23"/>
    </location>
</feature>
<dbReference type="GO" id="GO:0006487">
    <property type="term" value="P:protein N-linked glycosylation"/>
    <property type="evidence" value="ECO:0007669"/>
    <property type="project" value="EnsemblFungi"/>
</dbReference>
<dbReference type="Pfam" id="PF00535">
    <property type="entry name" value="Glycos_transf_2"/>
    <property type="match status" value="1"/>
</dbReference>
<evidence type="ECO:0000256" key="2">
    <source>
        <dbReference type="ARBA" id="ARBA00004922"/>
    </source>
</evidence>
<feature type="transmembrane region" description="Helical" evidence="13">
    <location>
        <begin position="212"/>
        <end position="229"/>
    </location>
</feature>
<comment type="pathway">
    <text evidence="2">Protein modification; protein glycosylation.</text>
</comment>
<keyword evidence="9" id="KW-0735">Signal-anchor</keyword>
<keyword evidence="5" id="KW-0328">Glycosyltransferase</keyword>
<feature type="domain" description="Glycosyltransferase 2-like" evidence="14">
    <location>
        <begin position="64"/>
        <end position="247"/>
    </location>
</feature>
<comment type="similarity">
    <text evidence="3">Belongs to the glycosyltransferase 2 family.</text>
</comment>
<dbReference type="GO" id="GO:0005789">
    <property type="term" value="C:endoplasmic reticulum membrane"/>
    <property type="evidence" value="ECO:0007669"/>
    <property type="project" value="UniProtKB-SubCell"/>
</dbReference>
<dbReference type="RefSeq" id="XP_022458341.1">
    <property type="nucleotide sequence ID" value="XM_022602546.1"/>
</dbReference>
<dbReference type="InterPro" id="IPR035518">
    <property type="entry name" value="DPG_synthase"/>
</dbReference>
<evidence type="ECO:0000313" key="15">
    <source>
        <dbReference type="EMBL" id="CDK26335.1"/>
    </source>
</evidence>
<evidence type="ECO:0000256" key="6">
    <source>
        <dbReference type="ARBA" id="ARBA00022679"/>
    </source>
</evidence>
<evidence type="ECO:0000256" key="8">
    <source>
        <dbReference type="ARBA" id="ARBA00022824"/>
    </source>
</evidence>
<dbReference type="SUPFAM" id="SSF53448">
    <property type="entry name" value="Nucleotide-diphospho-sugar transferases"/>
    <property type="match status" value="1"/>
</dbReference>
<name>W6MVJ4_9ASCO</name>
<evidence type="ECO:0000256" key="10">
    <source>
        <dbReference type="ARBA" id="ARBA00022989"/>
    </source>
</evidence>
<keyword evidence="8" id="KW-0256">Endoplasmic reticulum</keyword>
<dbReference type="CDD" id="cd04188">
    <property type="entry name" value="DPG_synthase"/>
    <property type="match status" value="1"/>
</dbReference>
<evidence type="ECO:0000256" key="11">
    <source>
        <dbReference type="ARBA" id="ARBA00023136"/>
    </source>
</evidence>
<evidence type="ECO:0000256" key="4">
    <source>
        <dbReference type="ARBA" id="ARBA00012583"/>
    </source>
</evidence>
<gene>
    <name evidence="15" type="ORF">KUCA_T00002306001</name>
</gene>
<evidence type="ECO:0000256" key="1">
    <source>
        <dbReference type="ARBA" id="ARBA00004389"/>
    </source>
</evidence>
<keyword evidence="10 13" id="KW-1133">Transmembrane helix</keyword>
<keyword evidence="6" id="KW-0808">Transferase</keyword>